<feature type="chain" id="PRO_5038832446" evidence="1">
    <location>
        <begin position="19"/>
        <end position="97"/>
    </location>
</feature>
<dbReference type="InterPro" id="IPR054721">
    <property type="entry name" value="GEO12453p1-like"/>
</dbReference>
<sequence length="97" mass="9754">MFKIFVACCFTLMAIVTAKPGVVTYTAPVAAAPLVDTTIAAAAVTGHAAYVAPYASSYNAHTVTHSVAAPFVAAATAPYIAAAPAHYVAAAAPLLFK</sequence>
<dbReference type="RefSeq" id="XP_037890413.1">
    <property type="nucleotide sequence ID" value="XM_038034485.1"/>
</dbReference>
<evidence type="ECO:0000313" key="3">
    <source>
        <dbReference type="RefSeq" id="XP_037890413.1"/>
    </source>
</evidence>
<accession>A0A9C5YZV0</accession>
<evidence type="ECO:0000256" key="1">
    <source>
        <dbReference type="SAM" id="SignalP"/>
    </source>
</evidence>
<dbReference type="GeneID" id="119637987"/>
<keyword evidence="2" id="KW-1185">Reference proteome</keyword>
<keyword evidence="1" id="KW-0732">Signal</keyword>
<dbReference type="Pfam" id="PF22861">
    <property type="entry name" value="GEO12453p1-like"/>
    <property type="match status" value="1"/>
</dbReference>
<dbReference type="AlphaFoldDB" id="A0A9C5YZV0"/>
<evidence type="ECO:0000313" key="2">
    <source>
        <dbReference type="Proteomes" id="UP000092443"/>
    </source>
</evidence>
<feature type="signal peptide" evidence="1">
    <location>
        <begin position="1"/>
        <end position="18"/>
    </location>
</feature>
<organism evidence="2 3">
    <name type="scientific">Glossina fuscipes</name>
    <dbReference type="NCBI Taxonomy" id="7396"/>
    <lineage>
        <taxon>Eukaryota</taxon>
        <taxon>Metazoa</taxon>
        <taxon>Ecdysozoa</taxon>
        <taxon>Arthropoda</taxon>
        <taxon>Hexapoda</taxon>
        <taxon>Insecta</taxon>
        <taxon>Pterygota</taxon>
        <taxon>Neoptera</taxon>
        <taxon>Endopterygota</taxon>
        <taxon>Diptera</taxon>
        <taxon>Brachycera</taxon>
        <taxon>Muscomorpha</taxon>
        <taxon>Hippoboscoidea</taxon>
        <taxon>Glossinidae</taxon>
        <taxon>Glossina</taxon>
    </lineage>
</organism>
<gene>
    <name evidence="3" type="primary">LOC119637987</name>
</gene>
<dbReference type="KEGG" id="gfs:119637987"/>
<reference evidence="3" key="1">
    <citation type="submission" date="2025-08" db="UniProtKB">
        <authorList>
            <consortium name="RefSeq"/>
        </authorList>
    </citation>
    <scope>IDENTIFICATION</scope>
    <source>
        <tissue evidence="3">Whole body pupa</tissue>
    </source>
</reference>
<protein>
    <submittedName>
        <fullName evidence="3">Cuticle protein 16.5-like</fullName>
    </submittedName>
</protein>
<proteinExistence type="predicted"/>
<name>A0A9C5YZV0_9MUSC</name>
<dbReference type="Proteomes" id="UP000092443">
    <property type="component" value="Unplaced"/>
</dbReference>